<dbReference type="InterPro" id="IPR032823">
    <property type="entry name" value="BCA_ABC_TP_C"/>
</dbReference>
<dbReference type="InterPro" id="IPR051120">
    <property type="entry name" value="ABC_AA/LPS_Transport"/>
</dbReference>
<dbReference type="Gene3D" id="3.40.50.300">
    <property type="entry name" value="P-loop containing nucleotide triphosphate hydrolases"/>
    <property type="match status" value="1"/>
</dbReference>
<sequence>MNPEETADLSRLIARVREHFGITVVLIEHDMSLVMNLAEYIYVLDHGAMIAEGTPQVIQRDPQVIRAYLGGDVHA</sequence>
<evidence type="ECO:0000256" key="1">
    <source>
        <dbReference type="ARBA" id="ARBA00022448"/>
    </source>
</evidence>
<evidence type="ECO:0000256" key="2">
    <source>
        <dbReference type="ARBA" id="ARBA00022741"/>
    </source>
</evidence>
<dbReference type="Pfam" id="PF12399">
    <property type="entry name" value="BCA_ABC_TP_C"/>
    <property type="match status" value="1"/>
</dbReference>
<dbReference type="GO" id="GO:0005524">
    <property type="term" value="F:ATP binding"/>
    <property type="evidence" value="ECO:0007669"/>
    <property type="project" value="UniProtKB-KW"/>
</dbReference>
<dbReference type="EMBL" id="AZCT01000007">
    <property type="protein sequence ID" value="KRK12391.1"/>
    <property type="molecule type" value="Genomic_DNA"/>
</dbReference>
<dbReference type="PANTHER" id="PTHR45772">
    <property type="entry name" value="CONSERVED COMPONENT OF ABC TRANSPORTER FOR NATURAL AMINO ACIDS-RELATED"/>
    <property type="match status" value="1"/>
</dbReference>
<keyword evidence="3" id="KW-0067">ATP-binding</keyword>
<dbReference type="GO" id="GO:0005886">
    <property type="term" value="C:plasma membrane"/>
    <property type="evidence" value="ECO:0007669"/>
    <property type="project" value="TreeGrafter"/>
</dbReference>
<dbReference type="PATRIC" id="fig|1423816.3.peg.2848"/>
<dbReference type="InterPro" id="IPR027417">
    <property type="entry name" value="P-loop_NTPase"/>
</dbReference>
<dbReference type="SUPFAM" id="SSF52540">
    <property type="entry name" value="P-loop containing nucleoside triphosphate hydrolases"/>
    <property type="match status" value="1"/>
</dbReference>
<organism evidence="5 6">
    <name type="scientific">Lacticaseibacillus zeae DSM 20178 = KCTC 3804</name>
    <dbReference type="NCBI Taxonomy" id="1423816"/>
    <lineage>
        <taxon>Bacteria</taxon>
        <taxon>Bacillati</taxon>
        <taxon>Bacillota</taxon>
        <taxon>Bacilli</taxon>
        <taxon>Lactobacillales</taxon>
        <taxon>Lactobacillaceae</taxon>
        <taxon>Lacticaseibacillus</taxon>
    </lineage>
</organism>
<comment type="caution">
    <text evidence="5">The sequence shown here is derived from an EMBL/GenBank/DDBJ whole genome shotgun (WGS) entry which is preliminary data.</text>
</comment>
<feature type="domain" description="Branched-chain amino acid ATP-binding cassette transporter C-terminal" evidence="4">
    <location>
        <begin position="49"/>
        <end position="73"/>
    </location>
</feature>
<dbReference type="AlphaFoldDB" id="A0A0R1F165"/>
<evidence type="ECO:0000313" key="6">
    <source>
        <dbReference type="Proteomes" id="UP000051984"/>
    </source>
</evidence>
<evidence type="ECO:0000313" key="5">
    <source>
        <dbReference type="EMBL" id="KRK12391.1"/>
    </source>
</evidence>
<dbReference type="Proteomes" id="UP000051984">
    <property type="component" value="Unassembled WGS sequence"/>
</dbReference>
<evidence type="ECO:0000259" key="4">
    <source>
        <dbReference type="Pfam" id="PF12399"/>
    </source>
</evidence>
<gene>
    <name evidence="5" type="ORF">FD51_GL002738</name>
</gene>
<accession>A0A0R1F165</accession>
<proteinExistence type="predicted"/>
<evidence type="ECO:0000256" key="3">
    <source>
        <dbReference type="ARBA" id="ARBA00022840"/>
    </source>
</evidence>
<protein>
    <submittedName>
        <fullName evidence="5">Branched-chain amino acid ABC transporter ATPase</fullName>
    </submittedName>
</protein>
<reference evidence="5 6" key="1">
    <citation type="journal article" date="2015" name="Genome Announc.">
        <title>Expanding the biotechnology potential of lactobacilli through comparative genomics of 213 strains and associated genera.</title>
        <authorList>
            <person name="Sun Z."/>
            <person name="Harris H.M."/>
            <person name="McCann A."/>
            <person name="Guo C."/>
            <person name="Argimon S."/>
            <person name="Zhang W."/>
            <person name="Yang X."/>
            <person name="Jeffery I.B."/>
            <person name="Cooney J.C."/>
            <person name="Kagawa T.F."/>
            <person name="Liu W."/>
            <person name="Song Y."/>
            <person name="Salvetti E."/>
            <person name="Wrobel A."/>
            <person name="Rasinkangas P."/>
            <person name="Parkhill J."/>
            <person name="Rea M.C."/>
            <person name="O'Sullivan O."/>
            <person name="Ritari J."/>
            <person name="Douillard F.P."/>
            <person name="Paul Ross R."/>
            <person name="Yang R."/>
            <person name="Briner A.E."/>
            <person name="Felis G.E."/>
            <person name="de Vos W.M."/>
            <person name="Barrangou R."/>
            <person name="Klaenhammer T.R."/>
            <person name="Caufield P.W."/>
            <person name="Cui Y."/>
            <person name="Zhang H."/>
            <person name="O'Toole P.W."/>
        </authorList>
    </citation>
    <scope>NUCLEOTIDE SEQUENCE [LARGE SCALE GENOMIC DNA]</scope>
    <source>
        <strain evidence="5 6">DSM 20178</strain>
    </source>
</reference>
<name>A0A0R1F165_LACZE</name>
<keyword evidence="2" id="KW-0547">Nucleotide-binding</keyword>
<keyword evidence="1" id="KW-0813">Transport</keyword>